<proteinExistence type="inferred from homology"/>
<dbReference type="RefSeq" id="WP_066292364.1">
    <property type="nucleotide sequence ID" value="NZ_CP016761.1"/>
</dbReference>
<dbReference type="InterPro" id="IPR008844">
    <property type="entry name" value="Spore_GerAC-like"/>
</dbReference>
<dbReference type="Pfam" id="PF05504">
    <property type="entry name" value="Spore_GerAC"/>
    <property type="match status" value="1"/>
</dbReference>
<dbReference type="KEGG" id="far:ABE41_015830"/>
<evidence type="ECO:0000256" key="4">
    <source>
        <dbReference type="ARBA" id="ARBA00022729"/>
    </source>
</evidence>
<dbReference type="Pfam" id="PF25198">
    <property type="entry name" value="Spore_GerAC_N"/>
    <property type="match status" value="1"/>
</dbReference>
<keyword evidence="3" id="KW-0309">Germination</keyword>
<evidence type="ECO:0000256" key="6">
    <source>
        <dbReference type="ARBA" id="ARBA00023139"/>
    </source>
</evidence>
<evidence type="ECO:0000256" key="2">
    <source>
        <dbReference type="ARBA" id="ARBA00007886"/>
    </source>
</evidence>
<keyword evidence="4" id="KW-0732">Signal</keyword>
<dbReference type="OrthoDB" id="2592518at2"/>
<name>A0A1B1Z7S8_9BACL</name>
<accession>A0A1B1Z7S8</accession>
<dbReference type="PANTHER" id="PTHR35789:SF1">
    <property type="entry name" value="SPORE GERMINATION PROTEIN B3"/>
    <property type="match status" value="1"/>
</dbReference>
<evidence type="ECO:0000256" key="7">
    <source>
        <dbReference type="ARBA" id="ARBA00023288"/>
    </source>
</evidence>
<keyword evidence="7" id="KW-0449">Lipoprotein</keyword>
<dbReference type="GO" id="GO:0016020">
    <property type="term" value="C:membrane"/>
    <property type="evidence" value="ECO:0007669"/>
    <property type="project" value="UniProtKB-SubCell"/>
</dbReference>
<dbReference type="STRING" id="255247.ABE41_015830"/>
<comment type="subcellular location">
    <subcellularLocation>
        <location evidence="1">Membrane</location>
        <topology evidence="1">Lipid-anchor</topology>
    </subcellularLocation>
</comment>
<gene>
    <name evidence="10" type="ORF">ABE41_015830</name>
</gene>
<sequence length="362" mass="41397">MMKIKSIFIVSILSLLIGCVPKQIIDEVQLIHAVGFDELPNHNIKGTITYPIFDPDGTVRVESLSAVSHTSRFIRSKLNTKSPKTLSTGQLRIVLFNKKFAKKGILDIVNSLYRDPNVGNRLYLSVVDNSTNELLTTKYTAAPLPSIYLMNLIEQNIESENLPKTNLHVFLYSYYGEGIDPFLPIVRTEKKAMQLEGIALFKDDKYAGKINHIESFVFKVMVDGSKTGHYEVELKKGKQEGHAVIRNIKGTTSYKVRKVNGVPEFDIKVKILGEIHEYPPWLNLEEKPNIELIEKTFKKQINKDAKRIITKFQMLNVDPLGLGDQVRRREKNWDFKRFQKQYPDMKITVSTEIEIVESGVIE</sequence>
<evidence type="ECO:0000313" key="11">
    <source>
        <dbReference type="Proteomes" id="UP000077412"/>
    </source>
</evidence>
<dbReference type="InterPro" id="IPR057336">
    <property type="entry name" value="GerAC_N"/>
</dbReference>
<evidence type="ECO:0000256" key="5">
    <source>
        <dbReference type="ARBA" id="ARBA00023136"/>
    </source>
</evidence>
<reference evidence="10 11" key="1">
    <citation type="submission" date="2016-08" db="EMBL/GenBank/DDBJ databases">
        <title>Complete genome sequence of Fictibacillus arsenicus G25-54, a strain with toxicity to nematodes and a potential arsenic-resistance activity.</title>
        <authorList>
            <person name="Zheng Z."/>
        </authorList>
    </citation>
    <scope>NUCLEOTIDE SEQUENCE [LARGE SCALE GENOMIC DNA]</scope>
    <source>
        <strain evidence="10 11">G25-54</strain>
    </source>
</reference>
<dbReference type="PANTHER" id="PTHR35789">
    <property type="entry name" value="SPORE GERMINATION PROTEIN B3"/>
    <property type="match status" value="1"/>
</dbReference>
<evidence type="ECO:0000256" key="3">
    <source>
        <dbReference type="ARBA" id="ARBA00022544"/>
    </source>
</evidence>
<keyword evidence="11" id="KW-1185">Reference proteome</keyword>
<dbReference type="Proteomes" id="UP000077412">
    <property type="component" value="Chromosome"/>
</dbReference>
<dbReference type="Gene3D" id="3.30.300.210">
    <property type="entry name" value="Nutrient germinant receptor protein C, domain 3"/>
    <property type="match status" value="1"/>
</dbReference>
<comment type="similarity">
    <text evidence="2">Belongs to the GerABKC lipoprotein family.</text>
</comment>
<keyword evidence="6" id="KW-0564">Palmitate</keyword>
<organism evidence="10 11">
    <name type="scientific">Fictibacillus arsenicus</name>
    <dbReference type="NCBI Taxonomy" id="255247"/>
    <lineage>
        <taxon>Bacteria</taxon>
        <taxon>Bacillati</taxon>
        <taxon>Bacillota</taxon>
        <taxon>Bacilli</taxon>
        <taxon>Bacillales</taxon>
        <taxon>Fictibacillaceae</taxon>
        <taxon>Fictibacillus</taxon>
    </lineage>
</organism>
<dbReference type="PROSITE" id="PS51257">
    <property type="entry name" value="PROKAR_LIPOPROTEIN"/>
    <property type="match status" value="1"/>
</dbReference>
<dbReference type="GO" id="GO:0009847">
    <property type="term" value="P:spore germination"/>
    <property type="evidence" value="ECO:0007669"/>
    <property type="project" value="InterPro"/>
</dbReference>
<evidence type="ECO:0000259" key="8">
    <source>
        <dbReference type="Pfam" id="PF05504"/>
    </source>
</evidence>
<dbReference type="InterPro" id="IPR038501">
    <property type="entry name" value="Spore_GerAC_C_sf"/>
</dbReference>
<dbReference type="AlphaFoldDB" id="A0A1B1Z7S8"/>
<feature type="domain" description="Spore germination GerAC-like C-terminal" evidence="8">
    <location>
        <begin position="196"/>
        <end position="359"/>
    </location>
</feature>
<dbReference type="EMBL" id="CP016761">
    <property type="protein sequence ID" value="ANX13480.1"/>
    <property type="molecule type" value="Genomic_DNA"/>
</dbReference>
<feature type="domain" description="Spore germination protein N-terminal" evidence="9">
    <location>
        <begin position="22"/>
        <end position="187"/>
    </location>
</feature>
<dbReference type="InterPro" id="IPR046953">
    <property type="entry name" value="Spore_GerAC-like_C"/>
</dbReference>
<evidence type="ECO:0000256" key="1">
    <source>
        <dbReference type="ARBA" id="ARBA00004635"/>
    </source>
</evidence>
<evidence type="ECO:0000313" key="10">
    <source>
        <dbReference type="EMBL" id="ANX13480.1"/>
    </source>
</evidence>
<keyword evidence="5" id="KW-0472">Membrane</keyword>
<protein>
    <submittedName>
        <fullName evidence="10">Uncharacterized protein</fullName>
    </submittedName>
</protein>
<dbReference type="NCBIfam" id="TIGR02887">
    <property type="entry name" value="spore_ger_x_C"/>
    <property type="match status" value="1"/>
</dbReference>
<evidence type="ECO:0000259" key="9">
    <source>
        <dbReference type="Pfam" id="PF25198"/>
    </source>
</evidence>